<dbReference type="SMART" id="SM00636">
    <property type="entry name" value="Glyco_18"/>
    <property type="match status" value="1"/>
</dbReference>
<dbReference type="EMBL" id="WRXN01000007">
    <property type="protein sequence ID" value="MVT09959.1"/>
    <property type="molecule type" value="Genomic_DNA"/>
</dbReference>
<evidence type="ECO:0000256" key="4">
    <source>
        <dbReference type="ARBA" id="ARBA00022801"/>
    </source>
</evidence>
<accession>A0A7K1U6I4</accession>
<dbReference type="NCBIfam" id="TIGR04183">
    <property type="entry name" value="Por_Secre_tail"/>
    <property type="match status" value="1"/>
</dbReference>
<dbReference type="InterPro" id="IPR011583">
    <property type="entry name" value="Chitinase_II/V-like_cat"/>
</dbReference>
<feature type="domain" description="CBM6" evidence="9">
    <location>
        <begin position="313"/>
        <end position="435"/>
    </location>
</feature>
<dbReference type="AlphaFoldDB" id="A0A7K1U6I4"/>
<evidence type="ECO:0000259" key="10">
    <source>
        <dbReference type="PROSITE" id="PS51910"/>
    </source>
</evidence>
<dbReference type="PROSITE" id="PS51910">
    <property type="entry name" value="GH18_2"/>
    <property type="match status" value="1"/>
</dbReference>
<name>A0A7K1U6I4_9BACT</name>
<evidence type="ECO:0000256" key="6">
    <source>
        <dbReference type="RuleBase" id="RU000489"/>
    </source>
</evidence>
<gene>
    <name evidence="11" type="ORF">GO493_16935</name>
</gene>
<feature type="domain" description="GH18" evidence="10">
    <location>
        <begin position="27"/>
        <end position="304"/>
    </location>
</feature>
<dbReference type="GO" id="GO:0005975">
    <property type="term" value="P:carbohydrate metabolic process"/>
    <property type="evidence" value="ECO:0007669"/>
    <property type="project" value="InterPro"/>
</dbReference>
<dbReference type="InterPro" id="IPR006584">
    <property type="entry name" value="Cellulose-bd_IV"/>
</dbReference>
<dbReference type="InterPro" id="IPR017853">
    <property type="entry name" value="GH"/>
</dbReference>
<proteinExistence type="inferred from homology"/>
<dbReference type="Pfam" id="PF00704">
    <property type="entry name" value="Glyco_hydro_18"/>
    <property type="match status" value="1"/>
</dbReference>
<dbReference type="SMART" id="SM00606">
    <property type="entry name" value="CBD_IV"/>
    <property type="match status" value="1"/>
</dbReference>
<evidence type="ECO:0000256" key="8">
    <source>
        <dbReference type="SAM" id="SignalP"/>
    </source>
</evidence>
<evidence type="ECO:0000256" key="3">
    <source>
        <dbReference type="ARBA" id="ARBA00022729"/>
    </source>
</evidence>
<dbReference type="InterPro" id="IPR026444">
    <property type="entry name" value="Secre_tail"/>
</dbReference>
<comment type="catalytic activity">
    <reaction evidence="1">
        <text>Random endo-hydrolysis of N-acetyl-beta-D-glucosaminide (1-&gt;4)-beta-linkages in chitin and chitodextrins.</text>
        <dbReference type="EC" id="3.2.1.14"/>
    </reaction>
</comment>
<dbReference type="CDD" id="cd04080">
    <property type="entry name" value="CBM6_cellulase-like"/>
    <property type="match status" value="1"/>
</dbReference>
<dbReference type="GO" id="GO:0008843">
    <property type="term" value="F:endochitinase activity"/>
    <property type="evidence" value="ECO:0007669"/>
    <property type="project" value="UniProtKB-EC"/>
</dbReference>
<keyword evidence="5 6" id="KW-0326">Glycosidase</keyword>
<keyword evidence="3 8" id="KW-0732">Signal</keyword>
<dbReference type="RefSeq" id="WP_157307408.1">
    <property type="nucleotide sequence ID" value="NZ_WRXN01000007.1"/>
</dbReference>
<evidence type="ECO:0000256" key="7">
    <source>
        <dbReference type="RuleBase" id="RU004453"/>
    </source>
</evidence>
<dbReference type="GO" id="GO:0005576">
    <property type="term" value="C:extracellular region"/>
    <property type="evidence" value="ECO:0007669"/>
    <property type="project" value="TreeGrafter"/>
</dbReference>
<dbReference type="SUPFAM" id="SSF49785">
    <property type="entry name" value="Galactose-binding domain-like"/>
    <property type="match status" value="1"/>
</dbReference>
<sequence>MKTIKLIRAALLFCAGLIASFQSFAQFKTVGYFPSWQGSVSAIQFSKLTHINYAFALPTATGGLQSIENPSKLQSLVSTAHANGVKVLIAVGGWNNGDDSAFETLAGNSTYRTNFVNALLSFVNQYGLDGVDIDWEYPDQGTSSNNFLLLMQQLGTAMHNNGKLLTAAVVGTGGASIPAGVFSVVDFLNLMAYDYNNYDHSTYAYATESLNYWKGRGLPASKAILGVPFYGRPSWESFAALVARGANPYSDTYSGVGYNGITTIKSKTNLAYDGGGGIMIWEISQDATGANSLLSAINEVVIQRNGGGGGSSQLIQAENYTSMSGVQTEACTDTDGGLNVGYIETGDWMAYANINFPSSGTYKVEYRVASQSTGGQLSLDLNAGSIVLGNANIPVTGGWQSWTTISHNVTVTAGTYALGIYAQSGGWNINWVRITKVTSAAALASSAMEEPVLATKAPETGSLLIYPNPVTSVLNIKGEYNQPGGIISIYDLNGKQVLNAKGGVRNIAADALPTGTYLLIYTKGDKKITQKFIKQ</sequence>
<dbReference type="PANTHER" id="PTHR11177">
    <property type="entry name" value="CHITINASE"/>
    <property type="match status" value="1"/>
</dbReference>
<evidence type="ECO:0000313" key="12">
    <source>
        <dbReference type="Proteomes" id="UP000461730"/>
    </source>
</evidence>
<dbReference type="GO" id="GO:0030246">
    <property type="term" value="F:carbohydrate binding"/>
    <property type="evidence" value="ECO:0007669"/>
    <property type="project" value="InterPro"/>
</dbReference>
<comment type="caution">
    <text evidence="11">The sequence shown here is derived from an EMBL/GenBank/DDBJ whole genome shotgun (WGS) entry which is preliminary data.</text>
</comment>
<protein>
    <recommendedName>
        <fullName evidence="2">chitinase</fullName>
        <ecNumber evidence="2">3.2.1.14</ecNumber>
    </recommendedName>
</protein>
<evidence type="ECO:0000259" key="9">
    <source>
        <dbReference type="PROSITE" id="PS51175"/>
    </source>
</evidence>
<dbReference type="PANTHER" id="PTHR11177:SF317">
    <property type="entry name" value="CHITINASE 12-RELATED"/>
    <property type="match status" value="1"/>
</dbReference>
<dbReference type="SUPFAM" id="SSF51445">
    <property type="entry name" value="(Trans)glycosidases"/>
    <property type="match status" value="1"/>
</dbReference>
<dbReference type="GO" id="GO:0006032">
    <property type="term" value="P:chitin catabolic process"/>
    <property type="evidence" value="ECO:0007669"/>
    <property type="project" value="TreeGrafter"/>
</dbReference>
<dbReference type="InterPro" id="IPR001579">
    <property type="entry name" value="Glyco_hydro_18_chit_AS"/>
</dbReference>
<feature type="signal peptide" evidence="8">
    <location>
        <begin position="1"/>
        <end position="25"/>
    </location>
</feature>
<dbReference type="Pfam" id="PF03422">
    <property type="entry name" value="CBM_6"/>
    <property type="match status" value="1"/>
</dbReference>
<dbReference type="PROSITE" id="PS51175">
    <property type="entry name" value="CBM6"/>
    <property type="match status" value="1"/>
</dbReference>
<dbReference type="InterPro" id="IPR050314">
    <property type="entry name" value="Glycosyl_Hydrlase_18"/>
</dbReference>
<dbReference type="Gene3D" id="3.20.20.80">
    <property type="entry name" value="Glycosidases"/>
    <property type="match status" value="1"/>
</dbReference>
<evidence type="ECO:0000256" key="5">
    <source>
        <dbReference type="ARBA" id="ARBA00023295"/>
    </source>
</evidence>
<reference evidence="11 12" key="1">
    <citation type="submission" date="2019-12" db="EMBL/GenBank/DDBJ databases">
        <title>Chitinophaga sp. strain ysch24 (GDMCC 1.1355), whole genome shotgun sequence.</title>
        <authorList>
            <person name="Zhang X."/>
        </authorList>
    </citation>
    <scope>NUCLEOTIDE SEQUENCE [LARGE SCALE GENOMIC DNA]</scope>
    <source>
        <strain evidence="12">ysch24</strain>
    </source>
</reference>
<feature type="chain" id="PRO_5029916254" description="chitinase" evidence="8">
    <location>
        <begin position="26"/>
        <end position="535"/>
    </location>
</feature>
<keyword evidence="4 6" id="KW-0378">Hydrolase</keyword>
<evidence type="ECO:0000256" key="1">
    <source>
        <dbReference type="ARBA" id="ARBA00000822"/>
    </source>
</evidence>
<dbReference type="Gene3D" id="3.40.5.30">
    <property type="entry name" value="(Trans)glycosidases - domain 2"/>
    <property type="match status" value="1"/>
</dbReference>
<keyword evidence="12" id="KW-1185">Reference proteome</keyword>
<dbReference type="InterPro" id="IPR008979">
    <property type="entry name" value="Galactose-bd-like_sf"/>
</dbReference>
<dbReference type="Pfam" id="PF18962">
    <property type="entry name" value="Por_Secre_tail"/>
    <property type="match status" value="1"/>
</dbReference>
<dbReference type="Gene3D" id="2.60.120.260">
    <property type="entry name" value="Galactose-binding domain-like"/>
    <property type="match status" value="1"/>
</dbReference>
<comment type="similarity">
    <text evidence="7">Belongs to the glycosyl hydrolase 18 family.</text>
</comment>
<organism evidence="11 12">
    <name type="scientific">Chitinophaga tropicalis</name>
    <dbReference type="NCBI Taxonomy" id="2683588"/>
    <lineage>
        <taxon>Bacteria</taxon>
        <taxon>Pseudomonadati</taxon>
        <taxon>Bacteroidota</taxon>
        <taxon>Chitinophagia</taxon>
        <taxon>Chitinophagales</taxon>
        <taxon>Chitinophagaceae</taxon>
        <taxon>Chitinophaga</taxon>
    </lineage>
</organism>
<dbReference type="PROSITE" id="PS01095">
    <property type="entry name" value="GH18_1"/>
    <property type="match status" value="1"/>
</dbReference>
<dbReference type="InterPro" id="IPR005084">
    <property type="entry name" value="CBM6"/>
</dbReference>
<dbReference type="EC" id="3.2.1.14" evidence="2"/>
<evidence type="ECO:0000313" key="11">
    <source>
        <dbReference type="EMBL" id="MVT09959.1"/>
    </source>
</evidence>
<dbReference type="Proteomes" id="UP000461730">
    <property type="component" value="Unassembled WGS sequence"/>
</dbReference>
<dbReference type="InterPro" id="IPR001223">
    <property type="entry name" value="Glyco_hydro18_cat"/>
</dbReference>
<dbReference type="GO" id="GO:0008061">
    <property type="term" value="F:chitin binding"/>
    <property type="evidence" value="ECO:0007669"/>
    <property type="project" value="InterPro"/>
</dbReference>
<evidence type="ECO:0000256" key="2">
    <source>
        <dbReference type="ARBA" id="ARBA00012729"/>
    </source>
</evidence>